<keyword evidence="10" id="KW-1185">Reference proteome</keyword>
<dbReference type="GO" id="GO:0000930">
    <property type="term" value="C:gamma-tubulin complex"/>
    <property type="evidence" value="ECO:0007669"/>
    <property type="project" value="TreeGrafter"/>
</dbReference>
<dbReference type="STRING" id="6832.A0A553NVD5"/>
<dbReference type="EMBL" id="VCGU01000010">
    <property type="protein sequence ID" value="TRY69382.1"/>
    <property type="molecule type" value="Genomic_DNA"/>
</dbReference>
<dbReference type="GO" id="GO:0005874">
    <property type="term" value="C:microtubule"/>
    <property type="evidence" value="ECO:0007669"/>
    <property type="project" value="UniProtKB-KW"/>
</dbReference>
<dbReference type="Proteomes" id="UP000318571">
    <property type="component" value="Chromosome 1"/>
</dbReference>
<dbReference type="AlphaFoldDB" id="A0A553NVD5"/>
<evidence type="ECO:0000256" key="2">
    <source>
        <dbReference type="ARBA" id="ARBA00010337"/>
    </source>
</evidence>
<evidence type="ECO:0000313" key="10">
    <source>
        <dbReference type="Proteomes" id="UP000318571"/>
    </source>
</evidence>
<dbReference type="InterPro" id="IPR041470">
    <property type="entry name" value="GCP_N"/>
</dbReference>
<dbReference type="GO" id="GO:0043015">
    <property type="term" value="F:gamma-tubulin binding"/>
    <property type="evidence" value="ECO:0007669"/>
    <property type="project" value="InterPro"/>
</dbReference>
<keyword evidence="5" id="KW-0206">Cytoskeleton</keyword>
<dbReference type="InterPro" id="IPR007259">
    <property type="entry name" value="GCP"/>
</dbReference>
<evidence type="ECO:0000256" key="4">
    <source>
        <dbReference type="ARBA" id="ARBA00022701"/>
    </source>
</evidence>
<evidence type="ECO:0000259" key="8">
    <source>
        <dbReference type="Pfam" id="PF17681"/>
    </source>
</evidence>
<feature type="compositionally biased region" description="Pro residues" evidence="6">
    <location>
        <begin position="187"/>
        <end position="196"/>
    </location>
</feature>
<feature type="region of interest" description="Disordered" evidence="6">
    <location>
        <begin position="183"/>
        <end position="217"/>
    </location>
</feature>
<dbReference type="Pfam" id="PF04130">
    <property type="entry name" value="GCP_C_terminal"/>
    <property type="match status" value="1"/>
</dbReference>
<evidence type="ECO:0000256" key="5">
    <source>
        <dbReference type="ARBA" id="ARBA00023212"/>
    </source>
</evidence>
<dbReference type="Pfam" id="PF17681">
    <property type="entry name" value="GCP_N_terminal"/>
    <property type="match status" value="1"/>
</dbReference>
<evidence type="ECO:0000256" key="6">
    <source>
        <dbReference type="SAM" id="MobiDB-lite"/>
    </source>
</evidence>
<keyword evidence="4" id="KW-0493">Microtubule</keyword>
<evidence type="ECO:0000313" key="9">
    <source>
        <dbReference type="EMBL" id="TRY69382.1"/>
    </source>
</evidence>
<dbReference type="GO" id="GO:0007020">
    <property type="term" value="P:microtubule nucleation"/>
    <property type="evidence" value="ECO:0007669"/>
    <property type="project" value="InterPro"/>
</dbReference>
<dbReference type="GO" id="GO:0000278">
    <property type="term" value="P:mitotic cell cycle"/>
    <property type="evidence" value="ECO:0007669"/>
    <property type="project" value="TreeGrafter"/>
</dbReference>
<name>A0A553NVD5_TIGCA</name>
<dbReference type="GO" id="GO:0031122">
    <property type="term" value="P:cytoplasmic microtubule organization"/>
    <property type="evidence" value="ECO:0007669"/>
    <property type="project" value="TreeGrafter"/>
</dbReference>
<evidence type="ECO:0000259" key="7">
    <source>
        <dbReference type="Pfam" id="PF04130"/>
    </source>
</evidence>
<dbReference type="OMA" id="MRMMSVC"/>
<dbReference type="InterPro" id="IPR042241">
    <property type="entry name" value="GCP_C_sf"/>
</dbReference>
<comment type="subcellular location">
    <subcellularLocation>
        <location evidence="1">Cytoplasm</location>
        <location evidence="1">Cytoskeleton</location>
    </subcellularLocation>
</comment>
<evidence type="ECO:0000256" key="3">
    <source>
        <dbReference type="ARBA" id="ARBA00022490"/>
    </source>
</evidence>
<evidence type="ECO:0000256" key="1">
    <source>
        <dbReference type="ARBA" id="ARBA00004245"/>
    </source>
</evidence>
<accession>A0A553NVD5</accession>
<gene>
    <name evidence="9" type="ORF">TCAL_03256</name>
</gene>
<feature type="domain" description="Gamma tubulin complex component protein N-terminal" evidence="8">
    <location>
        <begin position="224"/>
        <end position="518"/>
    </location>
</feature>
<dbReference type="Gene3D" id="1.20.120.1900">
    <property type="entry name" value="Gamma-tubulin complex, C-terminal domain"/>
    <property type="match status" value="1"/>
</dbReference>
<comment type="caution">
    <text evidence="9">The sequence shown here is derived from an EMBL/GenBank/DDBJ whole genome shotgun (WGS) entry which is preliminary data.</text>
</comment>
<comment type="similarity">
    <text evidence="2">Belongs to the TUBGCP family.</text>
</comment>
<reference evidence="9 10" key="1">
    <citation type="journal article" date="2018" name="Nat. Ecol. Evol.">
        <title>Genomic signatures of mitonuclear coevolution across populations of Tigriopus californicus.</title>
        <authorList>
            <person name="Barreto F.S."/>
            <person name="Watson E.T."/>
            <person name="Lima T.G."/>
            <person name="Willett C.S."/>
            <person name="Edmands S."/>
            <person name="Li W."/>
            <person name="Burton R.S."/>
        </authorList>
    </citation>
    <scope>NUCLEOTIDE SEQUENCE [LARGE SCALE GENOMIC DNA]</scope>
    <source>
        <strain evidence="9 10">San Diego</strain>
    </source>
</reference>
<feature type="domain" description="Gamma tubulin complex component C-terminal" evidence="7">
    <location>
        <begin position="522"/>
        <end position="854"/>
    </location>
</feature>
<keyword evidence="3" id="KW-0963">Cytoplasm</keyword>
<organism evidence="9 10">
    <name type="scientific">Tigriopus californicus</name>
    <name type="common">Marine copepod</name>
    <dbReference type="NCBI Taxonomy" id="6832"/>
    <lineage>
        <taxon>Eukaryota</taxon>
        <taxon>Metazoa</taxon>
        <taxon>Ecdysozoa</taxon>
        <taxon>Arthropoda</taxon>
        <taxon>Crustacea</taxon>
        <taxon>Multicrustacea</taxon>
        <taxon>Hexanauplia</taxon>
        <taxon>Copepoda</taxon>
        <taxon>Harpacticoida</taxon>
        <taxon>Harpacticidae</taxon>
        <taxon>Tigriopus</taxon>
    </lineage>
</organism>
<dbReference type="GO" id="GO:0051225">
    <property type="term" value="P:spindle assembly"/>
    <property type="evidence" value="ECO:0007669"/>
    <property type="project" value="TreeGrafter"/>
</dbReference>
<dbReference type="InterPro" id="IPR040457">
    <property type="entry name" value="GCP_C"/>
</dbReference>
<proteinExistence type="inferred from homology"/>
<feature type="compositionally biased region" description="Low complexity" evidence="6">
    <location>
        <begin position="1"/>
        <end position="17"/>
    </location>
</feature>
<dbReference type="OrthoDB" id="5860513at2759"/>
<feature type="region of interest" description="Disordered" evidence="6">
    <location>
        <begin position="1"/>
        <end position="23"/>
    </location>
</feature>
<dbReference type="PANTHER" id="PTHR19302:SF14">
    <property type="entry name" value="GAMMA-TUBULIN COMPLEX COMPONENT 3"/>
    <property type="match status" value="1"/>
</dbReference>
<dbReference type="GO" id="GO:0051011">
    <property type="term" value="F:microtubule minus-end binding"/>
    <property type="evidence" value="ECO:0007669"/>
    <property type="project" value="TreeGrafter"/>
</dbReference>
<dbReference type="GO" id="GO:0051321">
    <property type="term" value="P:meiotic cell cycle"/>
    <property type="evidence" value="ECO:0007669"/>
    <property type="project" value="TreeGrafter"/>
</dbReference>
<protein>
    <submittedName>
        <fullName evidence="9">Uncharacterized protein</fullName>
    </submittedName>
</protein>
<dbReference type="GO" id="GO:0000922">
    <property type="term" value="C:spindle pole"/>
    <property type="evidence" value="ECO:0007669"/>
    <property type="project" value="InterPro"/>
</dbReference>
<dbReference type="PANTHER" id="PTHR19302">
    <property type="entry name" value="GAMMA TUBULIN COMPLEX PROTEIN"/>
    <property type="match status" value="1"/>
</dbReference>
<sequence length="883" mass="100045">MNAANTPASSLASSTASMSINPSNPPAQGVHALIVRLLGPKFGCDEDLVSSHYQSALALLSSSASTSNHVQSELAIVENLQKKLIREDRAQDVAKFKDLYVRLQRLPVLQNRSEILQLFYHLSEKPGTDKHRKVAPFHAKVGGTQRSTPQFAANGESGGLSMLANSEAPSSYLSSIHEIRSHLGPGYHPPLPPKPKSPIQHLIQAKSSQSPPKKEVKGSEKALLRELIYSFQGIEGTMLKVNHQTGRFNLSEVYRQNFSPSVVQISLRLAELGWLFSQVNEFCERMAEERDIGLTAQSFVTALKNELSEFYRLLSTLEGQLQDSVSALSLQHLMVWTLEPMNRMKLLVSIVETCQGLRGGALISTIYSYLHHGDPASSETVHALLCTVCKPMYLMLLRWISDGTLEDPFNEFFIASDSKIHGDLLWLDKYSIRHSMIPKFLSLAWVKKILATGKNINYLHEVCKDTTPISGRDIVKDNLNKTSPESIFASAQSDSLLHSTIQRAYRDTSSHVLSVLFTRYKLLDHMSAMRKYLLLGQGDIIRYLLELLEEELCQSASTLFPHTLAGILETAIRSTNAQFEDPEILERLDVRLLDTQPGDIGWDVFSLDYKVAGPIGTVFGPKVMNQYLMLFNALWRAKRIEWLLSCVWRDQTVLAKMTKTVPELRPLLHIANLLCSEMIHFIHQLAYYITFEVMECSWDILIKQLKKAESLDEVIEAHEEFLQTLLRQALLDEESNELLTQLRAIYDRILEFQSIQNKMQTAAIAEAECRRADEAQLRRNERAGHYGLTSADEQMQKSRKREFVKVTLPHLKSQLKIVSQSYQDMVRTFLLQLTRSQNQALQFLSFRLDFNQHYKRADARLGTPLTFQHMRESSLLLTGSFEI</sequence>